<reference evidence="2" key="1">
    <citation type="submission" date="2018-02" db="EMBL/GenBank/DDBJ databases">
        <authorList>
            <person name="Cohen D.B."/>
            <person name="Kent A.D."/>
        </authorList>
    </citation>
    <scope>NUCLEOTIDE SEQUENCE</scope>
</reference>
<name>A0A2N9GFW8_FAGSY</name>
<keyword evidence="1" id="KW-1133">Transmembrane helix</keyword>
<keyword evidence="1" id="KW-0472">Membrane</keyword>
<dbReference type="EMBL" id="OIVN01001860">
    <property type="protein sequence ID" value="SPC98348.1"/>
    <property type="molecule type" value="Genomic_DNA"/>
</dbReference>
<organism evidence="2">
    <name type="scientific">Fagus sylvatica</name>
    <name type="common">Beechnut</name>
    <dbReference type="NCBI Taxonomy" id="28930"/>
    <lineage>
        <taxon>Eukaryota</taxon>
        <taxon>Viridiplantae</taxon>
        <taxon>Streptophyta</taxon>
        <taxon>Embryophyta</taxon>
        <taxon>Tracheophyta</taxon>
        <taxon>Spermatophyta</taxon>
        <taxon>Magnoliopsida</taxon>
        <taxon>eudicotyledons</taxon>
        <taxon>Gunneridae</taxon>
        <taxon>Pentapetalae</taxon>
        <taxon>rosids</taxon>
        <taxon>fabids</taxon>
        <taxon>Fagales</taxon>
        <taxon>Fagaceae</taxon>
        <taxon>Fagus</taxon>
    </lineage>
</organism>
<accession>A0A2N9GFW8</accession>
<keyword evidence="1" id="KW-0812">Transmembrane</keyword>
<proteinExistence type="predicted"/>
<evidence type="ECO:0000313" key="2">
    <source>
        <dbReference type="EMBL" id="SPC98348.1"/>
    </source>
</evidence>
<gene>
    <name evidence="2" type="ORF">FSB_LOCUS26230</name>
</gene>
<dbReference type="PANTHER" id="PTHR31099">
    <property type="entry name" value="OS06G0165300 PROTEIN"/>
    <property type="match status" value="1"/>
</dbReference>
<dbReference type="PANTHER" id="PTHR31099:SF28">
    <property type="entry name" value="F5J5.12"/>
    <property type="match status" value="1"/>
</dbReference>
<sequence>MLAPDWVYHVLTVLRAGVRVVGVTFPVICVLVMGFLLTIVHIWTNVVRDVGGWCRSGGLFLVLSDAPFNPLRRGCNSVFSFRVIENWILLAYCLGISLSAFVDLPESGLGPPPLGDYLPPTSVLHRLSAELYSLSFSALSTWGVLRRFMAAGGSDWPAVLSEELLEGFSSLGKEGEGTSSEATTSARVVSRLPAVPKRWAVYSYFSKFSDAKSLGRIRSRYQVPEDVVLRIPNLDEQACSHVEDVTLYESTLTASLRFPIQPFIRELLDFLSLAPGQVAPNGWRVIISSMIAASPGFWMFRNRDNLVKLVEGLPSSNRGWKDGYFFVCGDNWERLPEEALDRPTVTPVWKDCILRVHSLSNRQYMHYIQSELLFRHSFGPKPSAVVLSLIQTNEKTTMKINKSKLKNMVEKGALAAPISIKWKRIDEGQSSAIDNGPTICRSHGLAAKRAEAAVMELDFQEYASAWTKNISKLMVHSLMRSLNEVMVISCRCLSVEDDLVCLKQRLVESEASQKSLNQAVFKLNKEKKDLLGVVEAVKVELLAKEGDVKAAMDACDEAVKEMKHLMAFWKQAKEKYPNIDFTEFQPYDDTDLVNDGGEKVNDAD</sequence>
<protein>
    <submittedName>
        <fullName evidence="2">Uncharacterized protein</fullName>
    </submittedName>
</protein>
<dbReference type="AlphaFoldDB" id="A0A2N9GFW8"/>
<feature type="transmembrane region" description="Helical" evidence="1">
    <location>
        <begin position="20"/>
        <end position="43"/>
    </location>
</feature>
<evidence type="ECO:0000256" key="1">
    <source>
        <dbReference type="SAM" id="Phobius"/>
    </source>
</evidence>